<evidence type="ECO:0000313" key="2">
    <source>
        <dbReference type="Proteomes" id="UP000245263"/>
    </source>
</evidence>
<keyword evidence="2" id="KW-1185">Reference proteome</keyword>
<proteinExistence type="predicted"/>
<evidence type="ECO:0000313" key="1">
    <source>
        <dbReference type="EMBL" id="BDA79665.1"/>
    </source>
</evidence>
<dbReference type="InterPro" id="IPR011008">
    <property type="entry name" value="Dimeric_a/b-barrel"/>
</dbReference>
<name>A0ABN6KLG1_9LEPT</name>
<dbReference type="SUPFAM" id="SSF54909">
    <property type="entry name" value="Dimeric alpha+beta barrel"/>
    <property type="match status" value="1"/>
</dbReference>
<organism evidence="1 2">
    <name type="scientific">Leptospira kobayashii</name>
    <dbReference type="NCBI Taxonomy" id="1917830"/>
    <lineage>
        <taxon>Bacteria</taxon>
        <taxon>Pseudomonadati</taxon>
        <taxon>Spirochaetota</taxon>
        <taxon>Spirochaetia</taxon>
        <taxon>Leptospirales</taxon>
        <taxon>Leptospiraceae</taxon>
        <taxon>Leptospira</taxon>
    </lineage>
</organism>
<dbReference type="Proteomes" id="UP000245263">
    <property type="component" value="Chromosome 1"/>
</dbReference>
<reference evidence="1 2" key="1">
    <citation type="submission" date="2021-08" db="EMBL/GenBank/DDBJ databases">
        <title>Complete genome sequence of Leptospira kobayashii strain E30.</title>
        <authorList>
            <person name="Nakao R."/>
            <person name="Nakamura S."/>
            <person name="Masuzawa T."/>
            <person name="Koizumi N."/>
        </authorList>
    </citation>
    <scope>NUCLEOTIDE SEQUENCE [LARGE SCALE GENOMIC DNA]</scope>
    <source>
        <strain evidence="1 2">E30</strain>
    </source>
</reference>
<gene>
    <name evidence="1" type="ORF">LPTSP3_g25950</name>
</gene>
<sequence length="142" mass="16911">MITSISFCSVAKKLILTNKYLPLFYIEDKIETMTKESEKTLLSYETVVGLKIKDEDLYTKYRESMTPLLKNYEGGFRYDFKIQETLISENTNFINRVFLIFFKNKELKNSFFSDPNYLKIRETYFSPSVESTTIIAEYERYN</sequence>
<protein>
    <recommendedName>
        <fullName evidence="3">DUF1330 domain-containing protein</fullName>
    </recommendedName>
</protein>
<dbReference type="Gene3D" id="3.30.70.100">
    <property type="match status" value="1"/>
</dbReference>
<dbReference type="EMBL" id="AP025028">
    <property type="protein sequence ID" value="BDA79665.1"/>
    <property type="molecule type" value="Genomic_DNA"/>
</dbReference>
<evidence type="ECO:0008006" key="3">
    <source>
        <dbReference type="Google" id="ProtNLM"/>
    </source>
</evidence>
<accession>A0ABN6KLG1</accession>